<feature type="domain" description="Glycosyltransferase subfamily 4-like N-terminal" evidence="4">
    <location>
        <begin position="14"/>
        <end position="171"/>
    </location>
</feature>
<evidence type="ECO:0000313" key="5">
    <source>
        <dbReference type="EMBL" id="MBP1467310.1"/>
    </source>
</evidence>
<dbReference type="RefSeq" id="WP_135479516.1">
    <property type="nucleotide sequence ID" value="NZ_SIJK02000031.1"/>
</dbReference>
<accession>A0ABS4DCZ3</accession>
<dbReference type="PANTHER" id="PTHR12526:SF510">
    <property type="entry name" value="D-INOSITOL 3-PHOSPHATE GLYCOSYLTRANSFERASE"/>
    <property type="match status" value="1"/>
</dbReference>
<keyword evidence="6" id="KW-1185">Reference proteome</keyword>
<dbReference type="SUPFAM" id="SSF53756">
    <property type="entry name" value="UDP-Glycosyltransferase/glycogen phosphorylase"/>
    <property type="match status" value="1"/>
</dbReference>
<keyword evidence="2 5" id="KW-0808">Transferase</keyword>
<gene>
    <name evidence="5" type="ORF">EYB53_016475</name>
</gene>
<dbReference type="InterPro" id="IPR001296">
    <property type="entry name" value="Glyco_trans_1"/>
</dbReference>
<evidence type="ECO:0000259" key="3">
    <source>
        <dbReference type="Pfam" id="PF00534"/>
    </source>
</evidence>
<reference evidence="5 6" key="1">
    <citation type="submission" date="2021-03" db="EMBL/GenBank/DDBJ databases">
        <authorList>
            <person name="Grouzdev D.S."/>
        </authorList>
    </citation>
    <scope>NUCLEOTIDE SEQUENCE [LARGE SCALE GENOMIC DNA]</scope>
    <source>
        <strain evidence="5 6">M50-1</strain>
    </source>
</reference>
<dbReference type="EMBL" id="SIJK02000031">
    <property type="protein sequence ID" value="MBP1467310.1"/>
    <property type="molecule type" value="Genomic_DNA"/>
</dbReference>
<dbReference type="InterPro" id="IPR028098">
    <property type="entry name" value="Glyco_trans_4-like_N"/>
</dbReference>
<dbReference type="PANTHER" id="PTHR12526">
    <property type="entry name" value="GLYCOSYLTRANSFERASE"/>
    <property type="match status" value="1"/>
</dbReference>
<evidence type="ECO:0000259" key="4">
    <source>
        <dbReference type="Pfam" id="PF13439"/>
    </source>
</evidence>
<comment type="caution">
    <text evidence="5">The sequence shown here is derived from an EMBL/GenBank/DDBJ whole genome shotgun (WGS) entry which is preliminary data.</text>
</comment>
<dbReference type="Pfam" id="PF00534">
    <property type="entry name" value="Glycos_transf_1"/>
    <property type="match status" value="1"/>
</dbReference>
<feature type="domain" description="Glycosyl transferase family 1" evidence="3">
    <location>
        <begin position="179"/>
        <end position="342"/>
    </location>
</feature>
<sequence>MARIVFFIDHLRPDGTQQVLKQLVTGLSRRSHTLAVVCLDATWDEELIAILRKAGAEVRIIGRWNMVSGFGTLSLWLWLRHRRFDVAVTLLAVADVVGRPLVRLAGIPRLVSSIRARNLNYPPWKLFLAKTTMPLVDAVIVNSSHTKSWAVNSEGAPQEQTFVIVNGVEVDAYMHPIHREALRASLQLPSEQILIGSVGRLTEQKGQDLLIDALALLKRPDIHLMFVGEGNKETALRGQATRLNLSQQVHFVGYRRDVPQLLGALDLYVHPARFEGMPNALLEAMAAGCPIIASDADGNRELIEEGVSGWLTPVGDGEALARAINTALSNADEAAQRGKMAQARAQTHFSIAAMVEAWESVLLQHYKYNGVKHVFTQ</sequence>
<dbReference type="EC" id="2.4.-.-" evidence="5"/>
<evidence type="ECO:0000256" key="1">
    <source>
        <dbReference type="ARBA" id="ARBA00022676"/>
    </source>
</evidence>
<proteinExistence type="predicted"/>
<evidence type="ECO:0000313" key="6">
    <source>
        <dbReference type="Proteomes" id="UP001193081"/>
    </source>
</evidence>
<evidence type="ECO:0000256" key="2">
    <source>
        <dbReference type="ARBA" id="ARBA00022679"/>
    </source>
</evidence>
<dbReference type="Gene3D" id="3.40.50.2000">
    <property type="entry name" value="Glycogen Phosphorylase B"/>
    <property type="match status" value="2"/>
</dbReference>
<dbReference type="GO" id="GO:0016757">
    <property type="term" value="F:glycosyltransferase activity"/>
    <property type="evidence" value="ECO:0007669"/>
    <property type="project" value="UniProtKB-KW"/>
</dbReference>
<name>A0ABS4DCZ3_9CHLR</name>
<keyword evidence="1 5" id="KW-0328">Glycosyltransferase</keyword>
<protein>
    <submittedName>
        <fullName evidence="5">Glycosyltransferase</fullName>
        <ecNumber evidence="5">2.4.-.-</ecNumber>
    </submittedName>
</protein>
<dbReference type="Pfam" id="PF13439">
    <property type="entry name" value="Glyco_transf_4"/>
    <property type="match status" value="1"/>
</dbReference>
<dbReference type="Proteomes" id="UP001193081">
    <property type="component" value="Unassembled WGS sequence"/>
</dbReference>
<organism evidence="5 6">
    <name type="scientific">Candidatus Chloroploca mongolica</name>
    <dbReference type="NCBI Taxonomy" id="2528176"/>
    <lineage>
        <taxon>Bacteria</taxon>
        <taxon>Bacillati</taxon>
        <taxon>Chloroflexota</taxon>
        <taxon>Chloroflexia</taxon>
        <taxon>Chloroflexales</taxon>
        <taxon>Chloroflexineae</taxon>
        <taxon>Oscillochloridaceae</taxon>
        <taxon>Candidatus Chloroploca</taxon>
    </lineage>
</organism>